<dbReference type="AlphaFoldDB" id="A0A1J5P9M1"/>
<feature type="transmembrane region" description="Helical" evidence="1">
    <location>
        <begin position="49"/>
        <end position="67"/>
    </location>
</feature>
<dbReference type="Pfam" id="PF07758">
    <property type="entry name" value="DUF1614"/>
    <property type="match status" value="1"/>
</dbReference>
<gene>
    <name evidence="2" type="ORF">GALL_504320</name>
</gene>
<accession>A0A1J5P9M1</accession>
<evidence type="ECO:0008006" key="3">
    <source>
        <dbReference type="Google" id="ProtNLM"/>
    </source>
</evidence>
<feature type="transmembrane region" description="Helical" evidence="1">
    <location>
        <begin position="120"/>
        <end position="144"/>
    </location>
</feature>
<proteinExistence type="predicted"/>
<protein>
    <recommendedName>
        <fullName evidence="3">Membrane protein containing DUF1614</fullName>
    </recommendedName>
</protein>
<dbReference type="InterPro" id="IPR011672">
    <property type="entry name" value="DUF1614"/>
</dbReference>
<feature type="transmembrane region" description="Helical" evidence="1">
    <location>
        <begin position="182"/>
        <end position="199"/>
    </location>
</feature>
<name>A0A1J5P9M1_9ZZZZ</name>
<feature type="transmembrane region" description="Helical" evidence="1">
    <location>
        <begin position="211"/>
        <end position="233"/>
    </location>
</feature>
<keyword evidence="1" id="KW-1133">Transmembrane helix</keyword>
<keyword evidence="1" id="KW-0812">Transmembrane</keyword>
<evidence type="ECO:0000256" key="1">
    <source>
        <dbReference type="SAM" id="Phobius"/>
    </source>
</evidence>
<evidence type="ECO:0000313" key="2">
    <source>
        <dbReference type="EMBL" id="OIQ67982.1"/>
    </source>
</evidence>
<dbReference type="EMBL" id="MLJW01005578">
    <property type="protein sequence ID" value="OIQ67982.1"/>
    <property type="molecule type" value="Genomic_DNA"/>
</dbReference>
<sequence length="234" mass="24115">MDDGDLGSSLSTGEVVPLLFILILAILSSLLFGEIMLASLHKLHLSSSVALTLVIAMFAGGLVNIPVRRVRRSKDITRHPLAIYGLAEVWPELRRAVPETIIAVNFGGCLIPVGLAFYEIAYLATLGVSTLIAVAVGCGVNIIVCYSIARPVQGVGIAMPSFVSPIAAVTLALVLAPEAAPPVAFVIGVVGPLVGADLLHLRDIEATDIGVVSIGGAGTFDGIILSGILAAYLA</sequence>
<comment type="caution">
    <text evidence="2">The sequence shown here is derived from an EMBL/GenBank/DDBJ whole genome shotgun (WGS) entry which is preliminary data.</text>
</comment>
<reference evidence="2" key="1">
    <citation type="submission" date="2016-10" db="EMBL/GenBank/DDBJ databases">
        <title>Sequence of Gallionella enrichment culture.</title>
        <authorList>
            <person name="Poehlein A."/>
            <person name="Muehling M."/>
            <person name="Daniel R."/>
        </authorList>
    </citation>
    <scope>NUCLEOTIDE SEQUENCE</scope>
</reference>
<keyword evidence="1" id="KW-0472">Membrane</keyword>
<feature type="transmembrane region" description="Helical" evidence="1">
    <location>
        <begin position="15"/>
        <end position="37"/>
    </location>
</feature>
<feature type="transmembrane region" description="Helical" evidence="1">
    <location>
        <begin position="156"/>
        <end position="176"/>
    </location>
</feature>
<organism evidence="2">
    <name type="scientific">mine drainage metagenome</name>
    <dbReference type="NCBI Taxonomy" id="410659"/>
    <lineage>
        <taxon>unclassified sequences</taxon>
        <taxon>metagenomes</taxon>
        <taxon>ecological metagenomes</taxon>
    </lineage>
</organism>